<name>A0AB34J7G8_PRYPA</name>
<evidence type="ECO:0000256" key="1">
    <source>
        <dbReference type="SAM" id="MobiDB-lite"/>
    </source>
</evidence>
<proteinExistence type="predicted"/>
<dbReference type="AlphaFoldDB" id="A0AB34J7G8"/>
<dbReference type="Proteomes" id="UP001515480">
    <property type="component" value="Unassembled WGS sequence"/>
</dbReference>
<feature type="region of interest" description="Disordered" evidence="1">
    <location>
        <begin position="1"/>
        <end position="55"/>
    </location>
</feature>
<feature type="region of interest" description="Disordered" evidence="1">
    <location>
        <begin position="312"/>
        <end position="332"/>
    </location>
</feature>
<comment type="caution">
    <text evidence="2">The sequence shown here is derived from an EMBL/GenBank/DDBJ whole genome shotgun (WGS) entry which is preliminary data.</text>
</comment>
<feature type="compositionally biased region" description="Polar residues" evidence="1">
    <location>
        <begin position="8"/>
        <end position="18"/>
    </location>
</feature>
<evidence type="ECO:0000313" key="3">
    <source>
        <dbReference type="Proteomes" id="UP001515480"/>
    </source>
</evidence>
<organism evidence="2 3">
    <name type="scientific">Prymnesium parvum</name>
    <name type="common">Toxic golden alga</name>
    <dbReference type="NCBI Taxonomy" id="97485"/>
    <lineage>
        <taxon>Eukaryota</taxon>
        <taxon>Haptista</taxon>
        <taxon>Haptophyta</taxon>
        <taxon>Prymnesiophyceae</taxon>
        <taxon>Prymnesiales</taxon>
        <taxon>Prymnesiaceae</taxon>
        <taxon>Prymnesium</taxon>
    </lineage>
</organism>
<evidence type="ECO:0000313" key="2">
    <source>
        <dbReference type="EMBL" id="KAL1514765.1"/>
    </source>
</evidence>
<dbReference type="EMBL" id="JBGBPQ010000012">
    <property type="protein sequence ID" value="KAL1514765.1"/>
    <property type="molecule type" value="Genomic_DNA"/>
</dbReference>
<keyword evidence="3" id="KW-1185">Reference proteome</keyword>
<sequence length="426" mass="47248">MVLRRNISMPSTPTTSGLPQGRRQFSGGGSLFMSTATPARSQPSSSSVSPCRARSTCDMASLTEAVMRLEQKDAERDEARKSNRSQVDKLRALLHENQNGLAALQDRVENMCDDYGNELNARKRYNEMRSDLENALTEVSTLRAHATATAATIERMEEVQRESLLVKQEVGVLRGEQIELQRALRESDARVVEQASIIAALRNTVASVEQRQTALVTSTAEAQARLGREISESKSDFRDVVEMLETDLKQLRAEVASAPQGKDAVRQVQLELQEQREQLEQQRQRLQAEQGVHHDELASQLQALYEHIERSEHEEIRRREERERRRTSEDARTTALQASVDALHAAVDELRQTVKGFDTVFATVGALEYSARGSEDCGNTILAAVPTDVSLLRIPTSNGTRNAHNAGLACSLSGATFRFYATATAS</sequence>
<reference evidence="2 3" key="1">
    <citation type="journal article" date="2024" name="Science">
        <title>Giant polyketide synthase enzymes in the biosynthesis of giant marine polyether toxins.</title>
        <authorList>
            <person name="Fallon T.R."/>
            <person name="Shende V.V."/>
            <person name="Wierzbicki I.H."/>
            <person name="Pendleton A.L."/>
            <person name="Watervoot N.F."/>
            <person name="Auber R.P."/>
            <person name="Gonzalez D.J."/>
            <person name="Wisecaver J.H."/>
            <person name="Moore B.S."/>
        </authorList>
    </citation>
    <scope>NUCLEOTIDE SEQUENCE [LARGE SCALE GENOMIC DNA]</scope>
    <source>
        <strain evidence="2 3">12B1</strain>
    </source>
</reference>
<accession>A0AB34J7G8</accession>
<feature type="compositionally biased region" description="Low complexity" evidence="1">
    <location>
        <begin position="34"/>
        <end position="55"/>
    </location>
</feature>
<protein>
    <submittedName>
        <fullName evidence="2">Uncharacterized protein</fullName>
    </submittedName>
</protein>
<gene>
    <name evidence="2" type="ORF">AB1Y20_003851</name>
</gene>